<dbReference type="InParanoid" id="A5E5W5"/>
<dbReference type="InterPro" id="IPR039859">
    <property type="entry name" value="PFA4/ZDH16/20/ERF2-like"/>
</dbReference>
<sequence length="421" mass="49416">MAWEFKWPVLGVIIPCTIIASTAYGSHYFVLRHHLSFKEQMFYQFLVCMIWVSYCMAIFTDPGLPPRTYTPKPGEWKRYCKKCRLFKPPRAHHCSKCQKCVLQMDHHCPWTMNCVGNDNFSHFMKFLVWVMIGTSYLLLQFIYHIIEYYEMSSMPVYLLRKGELSAVIVFTLLDVFVLLTITLLFIRCAVNMAKGMTQIETWDWERIESQFYTRRFWKQVRSNYKRLHGKKLPQLSSWRNPNFQGLGEGGGDESDGNAEEMQVFSNQNESSALADVEGASHNCHENHGDNEGLELSHRRSNESESSVNEQIDEVATNFTIDDLIFPYDYGLLVNFRTTLGPLLFWMLPWVSTRCNGYDWKSSEDYEEYDQLNLPWPPDFGHGEIRASNQVFMERMHWQNDMGERLRDFGVDIDTEQEESLD</sequence>
<evidence type="ECO:0000256" key="4">
    <source>
        <dbReference type="ARBA" id="ARBA00022989"/>
    </source>
</evidence>
<dbReference type="GO" id="GO:0016020">
    <property type="term" value="C:membrane"/>
    <property type="evidence" value="ECO:0007669"/>
    <property type="project" value="UniProtKB-SubCell"/>
</dbReference>
<keyword evidence="2 10" id="KW-0808">Transferase</keyword>
<dbReference type="Pfam" id="PF01529">
    <property type="entry name" value="DHHC"/>
    <property type="match status" value="1"/>
</dbReference>
<dbReference type="OrthoDB" id="331948at2759"/>
<comment type="similarity">
    <text evidence="10">Belongs to the DHHC palmitoyltransferase family.</text>
</comment>
<feature type="domain" description="Palmitoyltransferase DHHC" evidence="12">
    <location>
        <begin position="77"/>
        <end position="204"/>
    </location>
</feature>
<organism evidence="13 14">
    <name type="scientific">Lodderomyces elongisporus (strain ATCC 11503 / CBS 2605 / JCM 1781 / NBRC 1676 / NRRL YB-4239)</name>
    <name type="common">Yeast</name>
    <name type="synonym">Saccharomyces elongisporus</name>
    <dbReference type="NCBI Taxonomy" id="379508"/>
    <lineage>
        <taxon>Eukaryota</taxon>
        <taxon>Fungi</taxon>
        <taxon>Dikarya</taxon>
        <taxon>Ascomycota</taxon>
        <taxon>Saccharomycotina</taxon>
        <taxon>Pichiomycetes</taxon>
        <taxon>Debaryomycetaceae</taxon>
        <taxon>Candida/Lodderomyces clade</taxon>
        <taxon>Lodderomyces</taxon>
    </lineage>
</organism>
<dbReference type="FunCoup" id="A5E5W5">
    <property type="interactions" value="26"/>
</dbReference>
<evidence type="ECO:0000256" key="7">
    <source>
        <dbReference type="ARBA" id="ARBA00023288"/>
    </source>
</evidence>
<reference evidence="13 14" key="1">
    <citation type="journal article" date="2009" name="Nature">
        <title>Evolution of pathogenicity and sexual reproduction in eight Candida genomes.</title>
        <authorList>
            <person name="Butler G."/>
            <person name="Rasmussen M.D."/>
            <person name="Lin M.F."/>
            <person name="Santos M.A."/>
            <person name="Sakthikumar S."/>
            <person name="Munro C.A."/>
            <person name="Rheinbay E."/>
            <person name="Grabherr M."/>
            <person name="Forche A."/>
            <person name="Reedy J.L."/>
            <person name="Agrafioti I."/>
            <person name="Arnaud M.B."/>
            <person name="Bates S."/>
            <person name="Brown A.J."/>
            <person name="Brunke S."/>
            <person name="Costanzo M.C."/>
            <person name="Fitzpatrick D.A."/>
            <person name="de Groot P.W."/>
            <person name="Harris D."/>
            <person name="Hoyer L.L."/>
            <person name="Hube B."/>
            <person name="Klis F.M."/>
            <person name="Kodira C."/>
            <person name="Lennard N."/>
            <person name="Logue M.E."/>
            <person name="Martin R."/>
            <person name="Neiman A.M."/>
            <person name="Nikolaou E."/>
            <person name="Quail M.A."/>
            <person name="Quinn J."/>
            <person name="Santos M.C."/>
            <person name="Schmitzberger F.F."/>
            <person name="Sherlock G."/>
            <person name="Shah P."/>
            <person name="Silverstein K.A."/>
            <person name="Skrzypek M.S."/>
            <person name="Soll D."/>
            <person name="Staggs R."/>
            <person name="Stansfield I."/>
            <person name="Stumpf M.P."/>
            <person name="Sudbery P.E."/>
            <person name="Srikantha T."/>
            <person name="Zeng Q."/>
            <person name="Berman J."/>
            <person name="Berriman M."/>
            <person name="Heitman J."/>
            <person name="Gow N.A."/>
            <person name="Lorenz M.C."/>
            <person name="Birren B.W."/>
            <person name="Kellis M."/>
            <person name="Cuomo C.A."/>
        </authorList>
    </citation>
    <scope>NUCLEOTIDE SEQUENCE [LARGE SCALE GENOMIC DNA]</scope>
    <source>
        <strain evidence="14">ATCC 11503 / BCRC 21390 / CBS 2605 / JCM 1781 / NBRC 1676 / NRRL YB-4239</strain>
    </source>
</reference>
<dbReference type="KEGG" id="lel:PVL30_005141"/>
<keyword evidence="4 10" id="KW-1133">Transmembrane helix</keyword>
<evidence type="ECO:0000313" key="13">
    <source>
        <dbReference type="EMBL" id="EDK46823.1"/>
    </source>
</evidence>
<evidence type="ECO:0000256" key="6">
    <source>
        <dbReference type="ARBA" id="ARBA00023139"/>
    </source>
</evidence>
<feature type="transmembrane region" description="Helical" evidence="10">
    <location>
        <begin position="166"/>
        <end position="186"/>
    </location>
</feature>
<keyword evidence="3 10" id="KW-0812">Transmembrane</keyword>
<dbReference type="VEuPathDB" id="FungiDB:LELG_05004"/>
<dbReference type="OMA" id="TMNCVGY"/>
<keyword evidence="14" id="KW-1185">Reference proteome</keyword>
<dbReference type="AlphaFoldDB" id="A5E5W5"/>
<keyword evidence="6" id="KW-0564">Palmitate</keyword>
<feature type="transmembrane region" description="Helical" evidence="10">
    <location>
        <begin position="126"/>
        <end position="146"/>
    </location>
</feature>
<dbReference type="Proteomes" id="UP000001996">
    <property type="component" value="Unassembled WGS sequence"/>
</dbReference>
<dbReference type="InterPro" id="IPR001594">
    <property type="entry name" value="Palmitoyltrfase_DHHC"/>
</dbReference>
<evidence type="ECO:0000256" key="3">
    <source>
        <dbReference type="ARBA" id="ARBA00022692"/>
    </source>
</evidence>
<evidence type="ECO:0000256" key="1">
    <source>
        <dbReference type="ARBA" id="ARBA00004141"/>
    </source>
</evidence>
<gene>
    <name evidence="13" type="ORF">LELG_05004</name>
</gene>
<dbReference type="GeneID" id="5230835"/>
<keyword evidence="8 10" id="KW-0012">Acyltransferase</keyword>
<dbReference type="GO" id="GO:0005783">
    <property type="term" value="C:endoplasmic reticulum"/>
    <property type="evidence" value="ECO:0007669"/>
    <property type="project" value="EnsemblFungi"/>
</dbReference>
<keyword evidence="7" id="KW-0449">Lipoprotein</keyword>
<evidence type="ECO:0000256" key="10">
    <source>
        <dbReference type="RuleBase" id="RU079119"/>
    </source>
</evidence>
<evidence type="ECO:0000259" key="12">
    <source>
        <dbReference type="Pfam" id="PF01529"/>
    </source>
</evidence>
<dbReference type="HOGENOM" id="CLU_027721_8_0_1"/>
<comment type="subcellular location">
    <subcellularLocation>
        <location evidence="1">Membrane</location>
        <topology evidence="1">Multi-pass membrane protein</topology>
    </subcellularLocation>
</comment>
<feature type="compositionally biased region" description="Basic and acidic residues" evidence="11">
    <location>
        <begin position="282"/>
        <end position="302"/>
    </location>
</feature>
<keyword evidence="5 10" id="KW-0472">Membrane</keyword>
<evidence type="ECO:0000313" key="14">
    <source>
        <dbReference type="Proteomes" id="UP000001996"/>
    </source>
</evidence>
<dbReference type="GO" id="GO:0019706">
    <property type="term" value="F:protein-cysteine S-palmitoyltransferase activity"/>
    <property type="evidence" value="ECO:0007669"/>
    <property type="project" value="UniProtKB-EC"/>
</dbReference>
<proteinExistence type="inferred from homology"/>
<name>A5E5W5_LODEL</name>
<accession>A5E5W5</accession>
<dbReference type="STRING" id="379508.A5E5W5"/>
<comment type="catalytic activity">
    <reaction evidence="9 10">
        <text>L-cysteinyl-[protein] + hexadecanoyl-CoA = S-hexadecanoyl-L-cysteinyl-[protein] + CoA</text>
        <dbReference type="Rhea" id="RHEA:36683"/>
        <dbReference type="Rhea" id="RHEA-COMP:10131"/>
        <dbReference type="Rhea" id="RHEA-COMP:11032"/>
        <dbReference type="ChEBI" id="CHEBI:29950"/>
        <dbReference type="ChEBI" id="CHEBI:57287"/>
        <dbReference type="ChEBI" id="CHEBI:57379"/>
        <dbReference type="ChEBI" id="CHEBI:74151"/>
        <dbReference type="EC" id="2.3.1.225"/>
    </reaction>
</comment>
<evidence type="ECO:0000256" key="2">
    <source>
        <dbReference type="ARBA" id="ARBA00022679"/>
    </source>
</evidence>
<evidence type="ECO:0000256" key="5">
    <source>
        <dbReference type="ARBA" id="ARBA00023136"/>
    </source>
</evidence>
<dbReference type="PROSITE" id="PS50216">
    <property type="entry name" value="DHHC"/>
    <property type="match status" value="1"/>
</dbReference>
<evidence type="ECO:0000256" key="9">
    <source>
        <dbReference type="ARBA" id="ARBA00048048"/>
    </source>
</evidence>
<dbReference type="eggNOG" id="KOG1314">
    <property type="taxonomic scope" value="Eukaryota"/>
</dbReference>
<comment type="domain">
    <text evidence="10">The DHHC domain is required for palmitoyltransferase activity.</text>
</comment>
<evidence type="ECO:0000256" key="8">
    <source>
        <dbReference type="ARBA" id="ARBA00023315"/>
    </source>
</evidence>
<protein>
    <recommendedName>
        <fullName evidence="10">Palmitoyltransferase</fullName>
        <ecNumber evidence="10">2.3.1.225</ecNumber>
    </recommendedName>
</protein>
<feature type="region of interest" description="Disordered" evidence="11">
    <location>
        <begin position="276"/>
        <end position="308"/>
    </location>
</feature>
<dbReference type="PANTHER" id="PTHR12246">
    <property type="entry name" value="PALMITOYLTRANSFERASE ZDHHC16"/>
    <property type="match status" value="1"/>
</dbReference>
<dbReference type="EC" id="2.3.1.225" evidence="10"/>
<feature type="transmembrane region" description="Helical" evidence="10">
    <location>
        <begin position="41"/>
        <end position="59"/>
    </location>
</feature>
<dbReference type="EMBL" id="CH981531">
    <property type="protein sequence ID" value="EDK46823.1"/>
    <property type="molecule type" value="Genomic_DNA"/>
</dbReference>
<evidence type="ECO:0000256" key="11">
    <source>
        <dbReference type="SAM" id="MobiDB-lite"/>
    </source>
</evidence>